<evidence type="ECO:0000313" key="2">
    <source>
        <dbReference type="Proteomes" id="UP001279734"/>
    </source>
</evidence>
<protein>
    <submittedName>
        <fullName evidence="1">Uncharacterized protein</fullName>
    </submittedName>
</protein>
<keyword evidence="2" id="KW-1185">Reference proteome</keyword>
<sequence length="141" mass="16103">MPSIKPIHISFIINSTTSQGHYLLTQQMTSSPTSSLRKRARTSQTNCYSYALKLQPHLHQCWQPHQFYPPDSIAGCSELLGNCDRAPVPAPARVTRYIYTSRNHPGKAPHKSPIVKLDRGQTFYRQQFRIKHAQYQPQISA</sequence>
<dbReference type="EMBL" id="BSYO01000012">
    <property type="protein sequence ID" value="GMH12989.1"/>
    <property type="molecule type" value="Genomic_DNA"/>
</dbReference>
<comment type="caution">
    <text evidence="1">The sequence shown here is derived from an EMBL/GenBank/DDBJ whole genome shotgun (WGS) entry which is preliminary data.</text>
</comment>
<evidence type="ECO:0000313" key="1">
    <source>
        <dbReference type="EMBL" id="GMH12989.1"/>
    </source>
</evidence>
<accession>A0AAD3XQI5</accession>
<proteinExistence type="predicted"/>
<reference evidence="1" key="1">
    <citation type="submission" date="2023-05" db="EMBL/GenBank/DDBJ databases">
        <title>Nepenthes gracilis genome sequencing.</title>
        <authorList>
            <person name="Fukushima K."/>
        </authorList>
    </citation>
    <scope>NUCLEOTIDE SEQUENCE</scope>
    <source>
        <strain evidence="1">SING2019-196</strain>
    </source>
</reference>
<gene>
    <name evidence="1" type="ORF">Nepgr_014830</name>
</gene>
<name>A0AAD3XQI5_NEPGR</name>
<organism evidence="1 2">
    <name type="scientific">Nepenthes gracilis</name>
    <name type="common">Slender pitcher plant</name>
    <dbReference type="NCBI Taxonomy" id="150966"/>
    <lineage>
        <taxon>Eukaryota</taxon>
        <taxon>Viridiplantae</taxon>
        <taxon>Streptophyta</taxon>
        <taxon>Embryophyta</taxon>
        <taxon>Tracheophyta</taxon>
        <taxon>Spermatophyta</taxon>
        <taxon>Magnoliopsida</taxon>
        <taxon>eudicotyledons</taxon>
        <taxon>Gunneridae</taxon>
        <taxon>Pentapetalae</taxon>
        <taxon>Caryophyllales</taxon>
        <taxon>Nepenthaceae</taxon>
        <taxon>Nepenthes</taxon>
    </lineage>
</organism>
<dbReference type="AlphaFoldDB" id="A0AAD3XQI5"/>
<dbReference type="Proteomes" id="UP001279734">
    <property type="component" value="Unassembled WGS sequence"/>
</dbReference>